<dbReference type="InterPro" id="IPR023885">
    <property type="entry name" value="4Fe4S-binding_SPASM_dom"/>
</dbReference>
<accession>X1H1B9</accession>
<sequence>QTEIVVPTNGSMLDQAALEKLATIKTLSIVSFSVNAFFQDTYQELMGLEAENIPMIRQAINRLKALRPEVRIWVSMVHNALYQTELERTLFTEEWRHYTPDVNIIAASYCHDYFKPLIKTNAACRSIFADCIILSDGRVCPCCWDSDGSIIVGDVTREKILDIWHGEAMNNLRELHNSGRRNEVPICSECTFS</sequence>
<dbReference type="InterPro" id="IPR013785">
    <property type="entry name" value="Aldolase_TIM"/>
</dbReference>
<name>X1H1B9_9ZZZZ</name>
<protein>
    <recommendedName>
        <fullName evidence="1">4Fe4S-binding SPASM domain-containing protein</fullName>
    </recommendedName>
</protein>
<evidence type="ECO:0000313" key="2">
    <source>
        <dbReference type="EMBL" id="GAH63227.1"/>
    </source>
</evidence>
<dbReference type="SUPFAM" id="SSF102114">
    <property type="entry name" value="Radical SAM enzymes"/>
    <property type="match status" value="1"/>
</dbReference>
<dbReference type="Pfam" id="PF13186">
    <property type="entry name" value="SPASM"/>
    <property type="match status" value="1"/>
</dbReference>
<gene>
    <name evidence="2" type="ORF">S03H2_52038</name>
</gene>
<feature type="domain" description="4Fe4S-binding SPASM" evidence="1">
    <location>
        <begin position="124"/>
        <end position="191"/>
    </location>
</feature>
<dbReference type="InterPro" id="IPR058240">
    <property type="entry name" value="rSAM_sf"/>
</dbReference>
<reference evidence="2" key="1">
    <citation type="journal article" date="2014" name="Front. Microbiol.">
        <title>High frequency of phylogenetically diverse reductive dehalogenase-homologous genes in deep subseafloor sedimentary metagenomes.</title>
        <authorList>
            <person name="Kawai M."/>
            <person name="Futagami T."/>
            <person name="Toyoda A."/>
            <person name="Takaki Y."/>
            <person name="Nishi S."/>
            <person name="Hori S."/>
            <person name="Arai W."/>
            <person name="Tsubouchi T."/>
            <person name="Morono Y."/>
            <person name="Uchiyama I."/>
            <person name="Ito T."/>
            <person name="Fujiyama A."/>
            <person name="Inagaki F."/>
            <person name="Takami H."/>
        </authorList>
    </citation>
    <scope>NUCLEOTIDE SEQUENCE</scope>
    <source>
        <strain evidence="2">Expedition CK06-06</strain>
    </source>
</reference>
<proteinExistence type="predicted"/>
<dbReference type="EMBL" id="BARU01033048">
    <property type="protein sequence ID" value="GAH63227.1"/>
    <property type="molecule type" value="Genomic_DNA"/>
</dbReference>
<organism evidence="2">
    <name type="scientific">marine sediment metagenome</name>
    <dbReference type="NCBI Taxonomy" id="412755"/>
    <lineage>
        <taxon>unclassified sequences</taxon>
        <taxon>metagenomes</taxon>
        <taxon>ecological metagenomes</taxon>
    </lineage>
</organism>
<comment type="caution">
    <text evidence="2">The sequence shown here is derived from an EMBL/GenBank/DDBJ whole genome shotgun (WGS) entry which is preliminary data.</text>
</comment>
<dbReference type="AlphaFoldDB" id="X1H1B9"/>
<evidence type="ECO:0000259" key="1">
    <source>
        <dbReference type="Pfam" id="PF13186"/>
    </source>
</evidence>
<feature type="non-terminal residue" evidence="2">
    <location>
        <position position="1"/>
    </location>
</feature>
<dbReference type="Gene3D" id="3.20.20.70">
    <property type="entry name" value="Aldolase class I"/>
    <property type="match status" value="1"/>
</dbReference>